<accession>A0ABQ6N766</accession>
<evidence type="ECO:0000313" key="2">
    <source>
        <dbReference type="Proteomes" id="UP001165060"/>
    </source>
</evidence>
<organism evidence="1 2">
    <name type="scientific">Tetraparma gracilis</name>
    <dbReference type="NCBI Taxonomy" id="2962635"/>
    <lineage>
        <taxon>Eukaryota</taxon>
        <taxon>Sar</taxon>
        <taxon>Stramenopiles</taxon>
        <taxon>Ochrophyta</taxon>
        <taxon>Bolidophyceae</taxon>
        <taxon>Parmales</taxon>
        <taxon>Triparmaceae</taxon>
        <taxon>Tetraparma</taxon>
    </lineage>
</organism>
<sequence length="204" mass="22484">MLLWSTPLQEYRVPPSSLPVESLVSLTLELYESFLPTFDPAADPSSNVGNAFYEYQVRSPLPRSPEFKALREVSAEAFEDTTLTFLNRPLTASERDNIFCWAAVGGGSGAAVPFHPPHTHRNSLLSSTYYARVGEGAGPITLYDPRGVFPNGHHIHHPEANTLIVFPSWLKHMVAPSGGAEYRVSFACNLPGTWEETAEVNLEL</sequence>
<evidence type="ECO:0000313" key="1">
    <source>
        <dbReference type="EMBL" id="GMI42754.1"/>
    </source>
</evidence>
<gene>
    <name evidence="1" type="ORF">TeGR_g4839</name>
</gene>
<dbReference type="Proteomes" id="UP001165060">
    <property type="component" value="Unassembled WGS sequence"/>
</dbReference>
<dbReference type="Pfam" id="PF13759">
    <property type="entry name" value="2OG-FeII_Oxy_5"/>
    <property type="match status" value="1"/>
</dbReference>
<keyword evidence="2" id="KW-1185">Reference proteome</keyword>
<dbReference type="Gene3D" id="2.60.120.620">
    <property type="entry name" value="q2cbj1_9rhob like domain"/>
    <property type="match status" value="1"/>
</dbReference>
<comment type="caution">
    <text evidence="1">The sequence shown here is derived from an EMBL/GenBank/DDBJ whole genome shotgun (WGS) entry which is preliminary data.</text>
</comment>
<dbReference type="InterPro" id="IPR012668">
    <property type="entry name" value="CHP02466"/>
</dbReference>
<protein>
    <recommendedName>
        <fullName evidence="3">2OG-Fe(II) oxygenase</fullName>
    </recommendedName>
</protein>
<name>A0ABQ6N766_9STRA</name>
<dbReference type="EMBL" id="BRYB01001090">
    <property type="protein sequence ID" value="GMI42754.1"/>
    <property type="molecule type" value="Genomic_DNA"/>
</dbReference>
<evidence type="ECO:0008006" key="3">
    <source>
        <dbReference type="Google" id="ProtNLM"/>
    </source>
</evidence>
<reference evidence="1 2" key="1">
    <citation type="journal article" date="2023" name="Commun. Biol.">
        <title>Genome analysis of Parmales, the sister group of diatoms, reveals the evolutionary specialization of diatoms from phago-mixotrophs to photoautotrophs.</title>
        <authorList>
            <person name="Ban H."/>
            <person name="Sato S."/>
            <person name="Yoshikawa S."/>
            <person name="Yamada K."/>
            <person name="Nakamura Y."/>
            <person name="Ichinomiya M."/>
            <person name="Sato N."/>
            <person name="Blanc-Mathieu R."/>
            <person name="Endo H."/>
            <person name="Kuwata A."/>
            <person name="Ogata H."/>
        </authorList>
    </citation>
    <scope>NUCLEOTIDE SEQUENCE [LARGE SCALE GENOMIC DNA]</scope>
</reference>
<proteinExistence type="predicted"/>